<dbReference type="EMBL" id="BAUW01000011">
    <property type="protein sequence ID" value="GAE44696.1"/>
    <property type="molecule type" value="Genomic_DNA"/>
</dbReference>
<name>W4RK58_9BACI</name>
<dbReference type="InterPro" id="IPR000914">
    <property type="entry name" value="SBP_5_dom"/>
</dbReference>
<evidence type="ECO:0000256" key="2">
    <source>
        <dbReference type="SAM" id="SignalP"/>
    </source>
</evidence>
<evidence type="ECO:0000256" key="1">
    <source>
        <dbReference type="ARBA" id="ARBA00004193"/>
    </source>
</evidence>
<proteinExistence type="predicted"/>
<dbReference type="PROSITE" id="PS01040">
    <property type="entry name" value="SBP_BACTERIAL_5"/>
    <property type="match status" value="1"/>
</dbReference>
<evidence type="ECO:0000259" key="3">
    <source>
        <dbReference type="Pfam" id="PF00496"/>
    </source>
</evidence>
<dbReference type="InterPro" id="IPR039424">
    <property type="entry name" value="SBP_5"/>
</dbReference>
<dbReference type="Gene3D" id="3.90.76.10">
    <property type="entry name" value="Dipeptide-binding Protein, Domain 1"/>
    <property type="match status" value="1"/>
</dbReference>
<dbReference type="GO" id="GO:1904680">
    <property type="term" value="F:peptide transmembrane transporter activity"/>
    <property type="evidence" value="ECO:0007669"/>
    <property type="project" value="TreeGrafter"/>
</dbReference>
<dbReference type="Proteomes" id="UP000018949">
    <property type="component" value="Unassembled WGS sequence"/>
</dbReference>
<feature type="chain" id="PRO_5038892683" evidence="2">
    <location>
        <begin position="23"/>
        <end position="161"/>
    </location>
</feature>
<dbReference type="Gene3D" id="3.40.190.10">
    <property type="entry name" value="Periplasmic binding protein-like II"/>
    <property type="match status" value="1"/>
</dbReference>
<dbReference type="PANTHER" id="PTHR30290:SF79">
    <property type="entry name" value="DIPEPTIDE-BINDING PROTEIN DPPE"/>
    <property type="match status" value="1"/>
</dbReference>
<dbReference type="SUPFAM" id="SSF53850">
    <property type="entry name" value="Periplasmic binding protein-like II"/>
    <property type="match status" value="1"/>
</dbReference>
<dbReference type="AlphaFoldDB" id="W4RK58"/>
<sequence>MKKLLTMLMAAMLVFTMAACTANDNAGKEKEGNESGEKGEEKVLYLNNGQEPTSFDPPIGFDSASWNALNNLMEGLTRLGKDHQPEAATAEKWVVSEDGKTYTFHIREDAKWSNGDDVTAKDFEFAWKLYWILQLVQLQLSLVISLKAERNSTVERVLLTM</sequence>
<dbReference type="Pfam" id="PF00496">
    <property type="entry name" value="SBP_bac_5"/>
    <property type="match status" value="1"/>
</dbReference>
<dbReference type="GO" id="GO:0005886">
    <property type="term" value="C:plasma membrane"/>
    <property type="evidence" value="ECO:0007669"/>
    <property type="project" value="UniProtKB-SubCell"/>
</dbReference>
<evidence type="ECO:0000313" key="4">
    <source>
        <dbReference type="EMBL" id="GAE44696.1"/>
    </source>
</evidence>
<keyword evidence="5" id="KW-1185">Reference proteome</keyword>
<dbReference type="InterPro" id="IPR023765">
    <property type="entry name" value="SBP_5_CS"/>
</dbReference>
<gene>
    <name evidence="4" type="ORF">JCM21738_1428</name>
</gene>
<feature type="signal peptide" evidence="2">
    <location>
        <begin position="1"/>
        <end position="22"/>
    </location>
</feature>
<dbReference type="PANTHER" id="PTHR30290">
    <property type="entry name" value="PERIPLASMIC BINDING COMPONENT OF ABC TRANSPORTER"/>
    <property type="match status" value="1"/>
</dbReference>
<comment type="subcellular location">
    <subcellularLocation>
        <location evidence="1">Cell membrane</location>
        <topology evidence="1">Lipid-anchor</topology>
    </subcellularLocation>
</comment>
<keyword evidence="2" id="KW-0732">Signal</keyword>
<accession>W4RK58</accession>
<dbReference type="eggNOG" id="COG4166">
    <property type="taxonomic scope" value="Bacteria"/>
</dbReference>
<comment type="caution">
    <text evidence="4">The sequence shown here is derived from an EMBL/GenBank/DDBJ whole genome shotgun (WGS) entry which is preliminary data.</text>
</comment>
<feature type="domain" description="Solute-binding protein family 5" evidence="3">
    <location>
        <begin position="85"/>
        <end position="130"/>
    </location>
</feature>
<reference evidence="4 5" key="1">
    <citation type="submission" date="2013-12" db="EMBL/GenBank/DDBJ databases">
        <title>NBRP : Genome information of microbial organism related human and environment.</title>
        <authorList>
            <person name="Hattori M."/>
            <person name="Oshima K."/>
            <person name="Inaba H."/>
            <person name="Suda W."/>
            <person name="Sakamoto M."/>
            <person name="Iino T."/>
            <person name="Kitahara M."/>
            <person name="Oshida Y."/>
            <person name="Iida T."/>
            <person name="Kudo T."/>
            <person name="Itoh T."/>
            <person name="Ahmed I."/>
            <person name="Ohkuma M."/>
        </authorList>
    </citation>
    <scope>NUCLEOTIDE SEQUENCE [LARGE SCALE GENOMIC DNA]</scope>
    <source>
        <strain evidence="4 5">JCM 21738</strain>
    </source>
</reference>
<dbReference type="GO" id="GO:0015833">
    <property type="term" value="P:peptide transport"/>
    <property type="evidence" value="ECO:0007669"/>
    <property type="project" value="TreeGrafter"/>
</dbReference>
<protein>
    <submittedName>
        <fullName evidence="4">Oligopeptide ABC transporter</fullName>
    </submittedName>
</protein>
<dbReference type="PROSITE" id="PS51257">
    <property type="entry name" value="PROKAR_LIPOPROTEIN"/>
    <property type="match status" value="1"/>
</dbReference>
<evidence type="ECO:0000313" key="5">
    <source>
        <dbReference type="Proteomes" id="UP000018949"/>
    </source>
</evidence>
<organism evidence="4 5">
    <name type="scientific">Mesobacillus boroniphilus JCM 21738</name>
    <dbReference type="NCBI Taxonomy" id="1294265"/>
    <lineage>
        <taxon>Bacteria</taxon>
        <taxon>Bacillati</taxon>
        <taxon>Bacillota</taxon>
        <taxon>Bacilli</taxon>
        <taxon>Bacillales</taxon>
        <taxon>Bacillaceae</taxon>
        <taxon>Mesobacillus</taxon>
    </lineage>
</organism>